<dbReference type="PANTHER" id="PTHR34290:SF2">
    <property type="entry name" value="OS04G0668800 PROTEIN"/>
    <property type="match status" value="1"/>
</dbReference>
<protein>
    <submittedName>
        <fullName evidence="1">DUF393 domain-containing protein</fullName>
    </submittedName>
</protein>
<dbReference type="EMBL" id="NPCC01000009">
    <property type="protein sequence ID" value="PAE89276.1"/>
    <property type="molecule type" value="Genomic_DNA"/>
</dbReference>
<sequence length="125" mass="14743">MKTDIVFYDAQCPLCRAMKKVVMKLDWNRELRWFPVQSVSETTRQKAARYVDMYDEIYVLSKEGQVWIGFQAIRQILSRLPALSWLTPLLSFSLVEIVGTATYRFISSHRHQWFGRLSLDQALPR</sequence>
<evidence type="ECO:0000313" key="2">
    <source>
        <dbReference type="Proteomes" id="UP000216207"/>
    </source>
</evidence>
<organism evidence="1 2">
    <name type="scientific">Shouchella clausii</name>
    <name type="common">Alkalihalobacillus clausii</name>
    <dbReference type="NCBI Taxonomy" id="79880"/>
    <lineage>
        <taxon>Bacteria</taxon>
        <taxon>Bacillati</taxon>
        <taxon>Bacillota</taxon>
        <taxon>Bacilli</taxon>
        <taxon>Bacillales</taxon>
        <taxon>Bacillaceae</taxon>
        <taxon>Shouchella</taxon>
    </lineage>
</organism>
<dbReference type="RefSeq" id="WP_095326403.1">
    <property type="nucleotide sequence ID" value="NZ_NPCC01000009.1"/>
</dbReference>
<reference evidence="1 2" key="1">
    <citation type="submission" date="2017-07" db="EMBL/GenBank/DDBJ databases">
        <title>Isolation and whole genome analysis of endospore-forming bacteria from heroin.</title>
        <authorList>
            <person name="Kalinowski J."/>
            <person name="Ahrens B."/>
            <person name="Al-Dilaimi A."/>
            <person name="Winkler A."/>
            <person name="Wibberg D."/>
            <person name="Schleenbecker U."/>
            <person name="Ruckert C."/>
            <person name="Wolfel R."/>
            <person name="Grass G."/>
        </authorList>
    </citation>
    <scope>NUCLEOTIDE SEQUENCE [LARGE SCALE GENOMIC DNA]</scope>
    <source>
        <strain evidence="1 2">7539</strain>
    </source>
</reference>
<dbReference type="PANTHER" id="PTHR34290">
    <property type="entry name" value="SI:CH73-390P7.2"/>
    <property type="match status" value="1"/>
</dbReference>
<proteinExistence type="predicted"/>
<evidence type="ECO:0000313" key="1">
    <source>
        <dbReference type="EMBL" id="PAE89276.1"/>
    </source>
</evidence>
<name>A0A268P0K0_SHOCL</name>
<dbReference type="Proteomes" id="UP000216207">
    <property type="component" value="Unassembled WGS sequence"/>
</dbReference>
<dbReference type="InterPro" id="IPR007263">
    <property type="entry name" value="DCC1-like"/>
</dbReference>
<dbReference type="AlphaFoldDB" id="A0A268P0K0"/>
<dbReference type="Gene3D" id="3.40.30.10">
    <property type="entry name" value="Glutaredoxin"/>
    <property type="match status" value="1"/>
</dbReference>
<accession>A0A268P0K0</accession>
<dbReference type="GO" id="GO:0015035">
    <property type="term" value="F:protein-disulfide reductase activity"/>
    <property type="evidence" value="ECO:0007669"/>
    <property type="project" value="InterPro"/>
</dbReference>
<gene>
    <name evidence="1" type="ORF">CHH72_08270</name>
</gene>
<dbReference type="InterPro" id="IPR044691">
    <property type="entry name" value="DCC1_Trx"/>
</dbReference>
<dbReference type="SUPFAM" id="SSF52833">
    <property type="entry name" value="Thioredoxin-like"/>
    <property type="match status" value="1"/>
</dbReference>
<dbReference type="Pfam" id="PF04134">
    <property type="entry name" value="DCC1-like"/>
    <property type="match status" value="1"/>
</dbReference>
<dbReference type="InterPro" id="IPR036249">
    <property type="entry name" value="Thioredoxin-like_sf"/>
</dbReference>
<comment type="caution">
    <text evidence="1">The sequence shown here is derived from an EMBL/GenBank/DDBJ whole genome shotgun (WGS) entry which is preliminary data.</text>
</comment>